<dbReference type="Proteomes" id="UP000199012">
    <property type="component" value="Unassembled WGS sequence"/>
</dbReference>
<dbReference type="AlphaFoldDB" id="A0A1I0YRK4"/>
<reference evidence="2 3" key="1">
    <citation type="submission" date="2016-10" db="EMBL/GenBank/DDBJ databases">
        <authorList>
            <person name="de Groot N.N."/>
        </authorList>
    </citation>
    <scope>NUCLEOTIDE SEQUENCE [LARGE SCALE GENOMIC DNA]</scope>
    <source>
        <strain evidence="2 3">CGMCC 4.6945</strain>
    </source>
</reference>
<dbReference type="SUPFAM" id="SSF48452">
    <property type="entry name" value="TPR-like"/>
    <property type="match status" value="1"/>
</dbReference>
<evidence type="ECO:0000313" key="3">
    <source>
        <dbReference type="Proteomes" id="UP000199012"/>
    </source>
</evidence>
<dbReference type="InterPro" id="IPR001387">
    <property type="entry name" value="Cro/C1-type_HTH"/>
</dbReference>
<organism evidence="2 3">
    <name type="scientific">Cellulomonas marina</name>
    <dbReference type="NCBI Taxonomy" id="988821"/>
    <lineage>
        <taxon>Bacteria</taxon>
        <taxon>Bacillati</taxon>
        <taxon>Actinomycetota</taxon>
        <taxon>Actinomycetes</taxon>
        <taxon>Micrococcales</taxon>
        <taxon>Cellulomonadaceae</taxon>
        <taxon>Cellulomonas</taxon>
    </lineage>
</organism>
<keyword evidence="3" id="KW-1185">Reference proteome</keyword>
<proteinExistence type="predicted"/>
<dbReference type="SMART" id="SM00530">
    <property type="entry name" value="HTH_XRE"/>
    <property type="match status" value="1"/>
</dbReference>
<evidence type="ECO:0000313" key="2">
    <source>
        <dbReference type="EMBL" id="SFB15944.1"/>
    </source>
</evidence>
<dbReference type="InterPro" id="IPR011990">
    <property type="entry name" value="TPR-like_helical_dom_sf"/>
</dbReference>
<feature type="domain" description="HTH cro/C1-type" evidence="1">
    <location>
        <begin position="17"/>
        <end position="70"/>
    </location>
</feature>
<dbReference type="PROSITE" id="PS50943">
    <property type="entry name" value="HTH_CROC1"/>
    <property type="match status" value="1"/>
</dbReference>
<accession>A0A1I0YRK4</accession>
<gene>
    <name evidence="2" type="ORF">SAMN05421867_108125</name>
</gene>
<sequence length="449" mass="47489">MRDEDTGGDTAALAGRLRAARRAAGLTQTALAGEELSPSYVSLLEAGKREPSEAALAVLAARLGTTVAHLRDGEDGAEETRVRLEVSRARLALRDGDPQAALDRLGRVDLDAVGPGVRRQALATLAAAHEAVDDVAHAVQVLEPLLESARSQGRPLEAARLAATLSAVYLRAGDTYRSVDVGERALLDLEDASLAGGDEHLRLVATVVEAYVERGDVAYATHRVTQLVRVVEDQECPRGRGRVYEVAAAVAEERGDLTAASAYLQRALQVLQEGELNADLAALRTTHARLLLRSDPPDPRAALDQVERVWPVLAARSEQSALAALDVDRSTACLLLLDAAAAARWAASALARLDGERHVGVAAAHLALGDALRASGDGPGATRAYDAAAEVLAALPPSRRTAAAWREVGDRYRRDGDAAATIRAWDRALGDAGFRRSVVPPGVPRARTR</sequence>
<dbReference type="GO" id="GO:0003677">
    <property type="term" value="F:DNA binding"/>
    <property type="evidence" value="ECO:0007669"/>
    <property type="project" value="InterPro"/>
</dbReference>
<evidence type="ECO:0000259" key="1">
    <source>
        <dbReference type="PROSITE" id="PS50943"/>
    </source>
</evidence>
<dbReference type="EMBL" id="FOKA01000008">
    <property type="protein sequence ID" value="SFB15944.1"/>
    <property type="molecule type" value="Genomic_DNA"/>
</dbReference>
<dbReference type="Gene3D" id="1.10.260.40">
    <property type="entry name" value="lambda repressor-like DNA-binding domains"/>
    <property type="match status" value="1"/>
</dbReference>
<dbReference type="OrthoDB" id="3675359at2"/>
<dbReference type="Gene3D" id="1.25.40.10">
    <property type="entry name" value="Tetratricopeptide repeat domain"/>
    <property type="match status" value="1"/>
</dbReference>
<dbReference type="InterPro" id="IPR010982">
    <property type="entry name" value="Lambda_DNA-bd_dom_sf"/>
</dbReference>
<dbReference type="Pfam" id="PF01381">
    <property type="entry name" value="HTH_3"/>
    <property type="match status" value="1"/>
</dbReference>
<dbReference type="SUPFAM" id="SSF47413">
    <property type="entry name" value="lambda repressor-like DNA-binding domains"/>
    <property type="match status" value="1"/>
</dbReference>
<protein>
    <submittedName>
        <fullName evidence="2">Helix-turn-helix domain-containing protein</fullName>
    </submittedName>
</protein>
<dbReference type="STRING" id="988821.SAMN05421867_108125"/>
<dbReference type="RefSeq" id="WP_090032998.1">
    <property type="nucleotide sequence ID" value="NZ_BONM01000001.1"/>
</dbReference>
<name>A0A1I0YRK4_9CELL</name>